<dbReference type="Gene3D" id="3.90.1530.30">
    <property type="match status" value="1"/>
</dbReference>
<dbReference type="SMART" id="SM00470">
    <property type="entry name" value="ParB"/>
    <property type="match status" value="1"/>
</dbReference>
<dbReference type="CDD" id="cd16393">
    <property type="entry name" value="SPO0J_N"/>
    <property type="match status" value="1"/>
</dbReference>
<dbReference type="InterPro" id="IPR004437">
    <property type="entry name" value="ParB/RepB/Spo0J"/>
</dbReference>
<dbReference type="PANTHER" id="PTHR33375:SF1">
    <property type="entry name" value="CHROMOSOME-PARTITIONING PROTEIN PARB-RELATED"/>
    <property type="match status" value="1"/>
</dbReference>
<feature type="domain" description="ParB-like N-terminal" evidence="3">
    <location>
        <begin position="39"/>
        <end position="128"/>
    </location>
</feature>
<evidence type="ECO:0000313" key="6">
    <source>
        <dbReference type="Proteomes" id="UP000092509"/>
    </source>
</evidence>
<evidence type="ECO:0000256" key="2">
    <source>
        <dbReference type="ARBA" id="ARBA00023125"/>
    </source>
</evidence>
<keyword evidence="2" id="KW-0238">DNA-binding</keyword>
<dbReference type="EMBL" id="PKJS01000013">
    <property type="protein sequence ID" value="PKZ68106.1"/>
    <property type="molecule type" value="Genomic_DNA"/>
</dbReference>
<dbReference type="InterPro" id="IPR036086">
    <property type="entry name" value="ParB/Sulfiredoxin_sf"/>
</dbReference>
<dbReference type="NCBIfam" id="TIGR00180">
    <property type="entry name" value="parB_part"/>
    <property type="match status" value="1"/>
</dbReference>
<dbReference type="Pfam" id="PF02195">
    <property type="entry name" value="ParB_N"/>
    <property type="match status" value="1"/>
</dbReference>
<dbReference type="AlphaFoldDB" id="A0A1B8Q777"/>
<dbReference type="RefSeq" id="WP_065262492.1">
    <property type="nucleotide sequence ID" value="NZ_PKJS01000013.1"/>
</dbReference>
<evidence type="ECO:0000313" key="5">
    <source>
        <dbReference type="EMBL" id="PKZ68106.1"/>
    </source>
</evidence>
<proteinExistence type="inferred from homology"/>
<dbReference type="GO" id="GO:0005694">
    <property type="term" value="C:chromosome"/>
    <property type="evidence" value="ECO:0007669"/>
    <property type="project" value="TreeGrafter"/>
</dbReference>
<dbReference type="EMBL" id="LZMT01000007">
    <property type="protein sequence ID" value="OBX65645.1"/>
    <property type="molecule type" value="Genomic_DNA"/>
</dbReference>
<reference evidence="4 6" key="1">
    <citation type="submission" date="2016-06" db="EMBL/GenBank/DDBJ databases">
        <title>Draft genome of Moraxella osloensis CCUG 67237.</title>
        <authorList>
            <person name="Salva-Serra F."/>
            <person name="Engstrom-Jakobsson H."/>
            <person name="Thorell K."/>
            <person name="Gonzales-Siles L."/>
            <person name="Karlsson R."/>
            <person name="Boulund F."/>
            <person name="Engstrand L."/>
            <person name="Kristiansson E."/>
            <person name="Moore E."/>
        </authorList>
    </citation>
    <scope>NUCLEOTIDE SEQUENCE [LARGE SCALE GENOMIC DNA]</scope>
    <source>
        <strain evidence="4 6">CCUG 67237</strain>
    </source>
</reference>
<protein>
    <recommendedName>
        <fullName evidence="3">ParB-like N-terminal domain-containing protein</fullName>
    </recommendedName>
</protein>
<dbReference type="Gene3D" id="1.10.10.2830">
    <property type="match status" value="1"/>
</dbReference>
<accession>A0A1B8Q777</accession>
<comment type="caution">
    <text evidence="5">The sequence shown here is derived from an EMBL/GenBank/DDBJ whole genome shotgun (WGS) entry which is preliminary data.</text>
</comment>
<dbReference type="PANTHER" id="PTHR33375">
    <property type="entry name" value="CHROMOSOME-PARTITIONING PROTEIN PARB-RELATED"/>
    <property type="match status" value="1"/>
</dbReference>
<evidence type="ECO:0000259" key="3">
    <source>
        <dbReference type="SMART" id="SM00470"/>
    </source>
</evidence>
<dbReference type="GO" id="GO:0045881">
    <property type="term" value="P:positive regulation of sporulation resulting in formation of a cellular spore"/>
    <property type="evidence" value="ECO:0007669"/>
    <property type="project" value="TreeGrafter"/>
</dbReference>
<name>A0A1B8Q777_FAUOS</name>
<comment type="similarity">
    <text evidence="1">Belongs to the ParB family.</text>
</comment>
<dbReference type="GO" id="GO:0003677">
    <property type="term" value="F:DNA binding"/>
    <property type="evidence" value="ECO:0007669"/>
    <property type="project" value="UniProtKB-KW"/>
</dbReference>
<dbReference type="SUPFAM" id="SSF110849">
    <property type="entry name" value="ParB/Sulfiredoxin"/>
    <property type="match status" value="1"/>
</dbReference>
<organism evidence="5 7">
    <name type="scientific">Faucicola osloensis</name>
    <name type="common">Moraxella osloensis</name>
    <dbReference type="NCBI Taxonomy" id="34062"/>
    <lineage>
        <taxon>Bacteria</taxon>
        <taxon>Pseudomonadati</taxon>
        <taxon>Pseudomonadota</taxon>
        <taxon>Gammaproteobacteria</taxon>
        <taxon>Moraxellales</taxon>
        <taxon>Moraxellaceae</taxon>
        <taxon>Faucicola</taxon>
    </lineage>
</organism>
<dbReference type="Proteomes" id="UP000234914">
    <property type="component" value="Unassembled WGS sequence"/>
</dbReference>
<dbReference type="InterPro" id="IPR003115">
    <property type="entry name" value="ParB_N"/>
</dbReference>
<dbReference type="FunFam" id="3.90.1530.30:FF:000001">
    <property type="entry name" value="Chromosome partitioning protein ParB"/>
    <property type="match status" value="1"/>
</dbReference>
<evidence type="ECO:0000256" key="1">
    <source>
        <dbReference type="ARBA" id="ARBA00006295"/>
    </source>
</evidence>
<evidence type="ECO:0000313" key="7">
    <source>
        <dbReference type="Proteomes" id="UP000234914"/>
    </source>
</evidence>
<dbReference type="GO" id="GO:0007059">
    <property type="term" value="P:chromosome segregation"/>
    <property type="evidence" value="ECO:0007669"/>
    <property type="project" value="TreeGrafter"/>
</dbReference>
<sequence>MTSQLQSLLKEKINANIKAHGLADKEFAEFDSYQSGKIEQIPVDKIKPNNAQPRLEFTDESLDKLADSINELGLLQPISVQKKGDFYNIVAGERRFRAVKKLGRQFIDCIVITVTNENNALLALAENLSRENLSDYEIAKAIISFKSNFPSKTEYAKALGISRQKLYKLFAFEILDNDLLAKLDNHPNIISADTIEQLATLRKHLNIPHDEFLPLLSEGFDLIISSHLKQSKLPDFIKNKANNSLSNQHPTNTKVRKSYKKEGKTIGKIIQTDKKFIVELESLNLNEADLEKVEVFFDNLLSNS</sequence>
<reference evidence="5 7" key="2">
    <citation type="submission" date="2017-12" db="EMBL/GenBank/DDBJ databases">
        <title>Phylogenetic diversity of female urinary microbiome.</title>
        <authorList>
            <person name="Thomas-White K."/>
            <person name="Wolfe A.J."/>
        </authorList>
    </citation>
    <scope>NUCLEOTIDE SEQUENCE [LARGE SCALE GENOMIC DNA]</scope>
    <source>
        <strain evidence="5 7">UMB0416</strain>
    </source>
</reference>
<dbReference type="InterPro" id="IPR050336">
    <property type="entry name" value="Chromosome_partition/occlusion"/>
</dbReference>
<evidence type="ECO:0000313" key="4">
    <source>
        <dbReference type="EMBL" id="OBX65645.1"/>
    </source>
</evidence>
<gene>
    <name evidence="4" type="ORF">A9299_08035</name>
    <name evidence="5" type="ORF">CYJ96_09965</name>
</gene>